<evidence type="ECO:0000256" key="1">
    <source>
        <dbReference type="SAM" id="Phobius"/>
    </source>
</evidence>
<sequence length="177" mass="19820">MTSAGRQRLKLLALMAVFATPLLVAWVMVEWRVGIPEQRTAHGELEPDIPPLSEWPLREPRPTTEVGDWILAFDCSASCDVLADQWWRLHRAMGREAPRVTRLRIGGSDTPLPGEVLGQWREVPAWQRDGQLWLLDPQGTVVLGYATDVDPGGVLDDINHLLRVNSDNVVEAELSSR</sequence>
<keyword evidence="1" id="KW-1133">Transmembrane helix</keyword>
<name>A0ABQ2YD39_9GAMM</name>
<accession>A0ABQ2YD39</accession>
<evidence type="ECO:0000313" key="3">
    <source>
        <dbReference type="Proteomes" id="UP000653056"/>
    </source>
</evidence>
<keyword evidence="3" id="KW-1185">Reference proteome</keyword>
<dbReference type="EMBL" id="BMXS01000001">
    <property type="protein sequence ID" value="GGX79662.1"/>
    <property type="molecule type" value="Genomic_DNA"/>
</dbReference>
<evidence type="ECO:0000313" key="2">
    <source>
        <dbReference type="EMBL" id="GGX79662.1"/>
    </source>
</evidence>
<proteinExistence type="predicted"/>
<reference evidence="3" key="1">
    <citation type="journal article" date="2019" name="Int. J. Syst. Evol. Microbiol.">
        <title>The Global Catalogue of Microorganisms (GCM) 10K type strain sequencing project: providing services to taxonomists for standard genome sequencing and annotation.</title>
        <authorList>
            <consortium name="The Broad Institute Genomics Platform"/>
            <consortium name="The Broad Institute Genome Sequencing Center for Infectious Disease"/>
            <person name="Wu L."/>
            <person name="Ma J."/>
        </authorList>
    </citation>
    <scope>NUCLEOTIDE SEQUENCE [LARGE SCALE GENOMIC DNA]</scope>
    <source>
        <strain evidence="3">KCTC 22228</strain>
    </source>
</reference>
<dbReference type="Proteomes" id="UP000653056">
    <property type="component" value="Unassembled WGS sequence"/>
</dbReference>
<feature type="transmembrane region" description="Helical" evidence="1">
    <location>
        <begin position="12"/>
        <end position="29"/>
    </location>
</feature>
<evidence type="ECO:0008006" key="4">
    <source>
        <dbReference type="Google" id="ProtNLM"/>
    </source>
</evidence>
<organism evidence="2 3">
    <name type="scientific">Litchfieldella qijiaojingensis</name>
    <dbReference type="NCBI Taxonomy" id="980347"/>
    <lineage>
        <taxon>Bacteria</taxon>
        <taxon>Pseudomonadati</taxon>
        <taxon>Pseudomonadota</taxon>
        <taxon>Gammaproteobacteria</taxon>
        <taxon>Oceanospirillales</taxon>
        <taxon>Halomonadaceae</taxon>
        <taxon>Litchfieldella</taxon>
    </lineage>
</organism>
<protein>
    <recommendedName>
        <fullName evidence="4">Thioredoxin domain-containing protein</fullName>
    </recommendedName>
</protein>
<dbReference type="RefSeq" id="WP_189465567.1">
    <property type="nucleotide sequence ID" value="NZ_BMXS01000001.1"/>
</dbReference>
<keyword evidence="1" id="KW-0472">Membrane</keyword>
<gene>
    <name evidence="2" type="ORF">GCM10007160_03780</name>
</gene>
<keyword evidence="1" id="KW-0812">Transmembrane</keyword>
<comment type="caution">
    <text evidence="2">The sequence shown here is derived from an EMBL/GenBank/DDBJ whole genome shotgun (WGS) entry which is preliminary data.</text>
</comment>